<protein>
    <submittedName>
        <fullName evidence="2">Uncharacterized protein</fullName>
    </submittedName>
</protein>
<dbReference type="AlphaFoldDB" id="N1VLI5"/>
<evidence type="ECO:0000256" key="1">
    <source>
        <dbReference type="SAM" id="SignalP"/>
    </source>
</evidence>
<sequence>MMKQKLLTLLLILLPSILSTQYIEDEQRAFMPEWKTGDILTVFSPNGIYLYKDICNQFDPDDCENHIIKYLPRNTKIIFKEIVNSDLQNYFGINAPMVKVSVDNTLGFVFSGLLSTLPTIPKICNNFQNYLESNYGQIIKTKEENWCISEYGEHCGKTLKSFYNKDIIYATSTSSGINGKDIRTESIINLSKSLHEAFLIALNCSNSEIKNYQFEKFERDAIGWHLESNNPTICEYDKNSDKPLKSAYYQLRFSYNENRQSEITITRNIKYSDNCK</sequence>
<dbReference type="Proteomes" id="UP000012371">
    <property type="component" value="Unassembled WGS sequence"/>
</dbReference>
<feature type="chain" id="PRO_5004112259" evidence="1">
    <location>
        <begin position="21"/>
        <end position="276"/>
    </location>
</feature>
<evidence type="ECO:0000313" key="3">
    <source>
        <dbReference type="Proteomes" id="UP000012371"/>
    </source>
</evidence>
<proteinExistence type="predicted"/>
<name>N1VLI5_9LEPT</name>
<dbReference type="RefSeq" id="WP_002974866.1">
    <property type="nucleotide sequence ID" value="NZ_AOGW02000014.1"/>
</dbReference>
<comment type="caution">
    <text evidence="2">The sequence shown here is derived from an EMBL/GenBank/DDBJ whole genome shotgun (WGS) entry which is preliminary data.</text>
</comment>
<reference evidence="2" key="1">
    <citation type="submission" date="2013-03" db="EMBL/GenBank/DDBJ databases">
        <authorList>
            <person name="Harkins D.M."/>
            <person name="Durkin A.S."/>
            <person name="Brinkac L.M."/>
            <person name="Haft D.H."/>
            <person name="Selengut J.D."/>
            <person name="Sanka R."/>
            <person name="DePew J."/>
            <person name="Purushe J."/>
            <person name="Hartskeerl R.A."/>
            <person name="Ahmed A."/>
            <person name="van der Linden H."/>
            <person name="Goris M.G.A."/>
            <person name="Vinetz J.M."/>
            <person name="Sutton G.G."/>
            <person name="Nierman W.C."/>
            <person name="Fouts D.E."/>
        </authorList>
    </citation>
    <scope>NUCLEOTIDE SEQUENCE [LARGE SCALE GENOMIC DNA]</scope>
    <source>
        <strain evidence="2">LT 11-33</strain>
    </source>
</reference>
<organism evidence="2 3">
    <name type="scientific">Leptospira terpstrae serovar Hualin str. LT 11-33 = ATCC 700639</name>
    <dbReference type="NCBI Taxonomy" id="1257025"/>
    <lineage>
        <taxon>Bacteria</taxon>
        <taxon>Pseudomonadati</taxon>
        <taxon>Spirochaetota</taxon>
        <taxon>Spirochaetia</taxon>
        <taxon>Leptospirales</taxon>
        <taxon>Leptospiraceae</taxon>
        <taxon>Leptospira</taxon>
    </lineage>
</organism>
<gene>
    <name evidence="2" type="ORF">LEP1GSC203_0380</name>
</gene>
<dbReference type="EMBL" id="AOGW02000014">
    <property type="protein sequence ID" value="EMY60584.1"/>
    <property type="molecule type" value="Genomic_DNA"/>
</dbReference>
<keyword evidence="3" id="KW-1185">Reference proteome</keyword>
<keyword evidence="1" id="KW-0732">Signal</keyword>
<feature type="signal peptide" evidence="1">
    <location>
        <begin position="1"/>
        <end position="20"/>
    </location>
</feature>
<accession>N1VLI5</accession>
<evidence type="ECO:0000313" key="2">
    <source>
        <dbReference type="EMBL" id="EMY60584.1"/>
    </source>
</evidence>